<reference evidence="2" key="1">
    <citation type="journal article" date="2019" name="Genome Announc.">
        <title>Draft Genome Sequence of Pseudoalteromonas piscicida Strain 36Y ROTHPW, an Hypersaline Seawater Isolate from the South Coast of Sonora, Mexico.</title>
        <authorList>
            <person name="Sanchez-Diaz R."/>
            <person name="Molina-Garza Z.J."/>
            <person name="Cruz-Suarez L.E."/>
            <person name="Selvin J."/>
            <person name="Kiran G.S."/>
            <person name="Ibarra-Gamez J.C."/>
            <person name="Gomez-Gil B."/>
            <person name="Galaviz-Silva L."/>
        </authorList>
    </citation>
    <scope>NUCLEOTIDE SEQUENCE [LARGE SCALE GENOMIC DNA]</scope>
    <source>
        <strain evidence="2">36Y_RITHPW</strain>
    </source>
</reference>
<evidence type="ECO:0000313" key="2">
    <source>
        <dbReference type="Proteomes" id="UP000228621"/>
    </source>
</evidence>
<dbReference type="AlphaFoldDB" id="A0A2A5JPY9"/>
<dbReference type="RefSeq" id="WP_099642255.1">
    <property type="nucleotide sequence ID" value="NZ_NKHF01000052.1"/>
</dbReference>
<dbReference type="OrthoDB" id="6309423at2"/>
<evidence type="ECO:0000313" key="1">
    <source>
        <dbReference type="EMBL" id="PCK31513.1"/>
    </source>
</evidence>
<accession>A0A2A5JPY9</accession>
<dbReference type="EMBL" id="NKHF01000052">
    <property type="protein sequence ID" value="PCK31513.1"/>
    <property type="molecule type" value="Genomic_DNA"/>
</dbReference>
<sequence length="98" mass="10772">MNPIYADILDVVPLKLNSAFAHADPNQSETNAATPVQLLTLPQTLKQDIVSAVGSMVEVVAGEQITLVDKRLSLPSTQLNSAQKRELWQVIWSQQYAN</sequence>
<proteinExistence type="predicted"/>
<dbReference type="Proteomes" id="UP000228621">
    <property type="component" value="Unassembled WGS sequence"/>
</dbReference>
<keyword evidence="2" id="KW-1185">Reference proteome</keyword>
<name>A0A2A5JPY9_PSEO7</name>
<comment type="caution">
    <text evidence="1">The sequence shown here is derived from an EMBL/GenBank/DDBJ whole genome shotgun (WGS) entry which is preliminary data.</text>
</comment>
<protein>
    <submittedName>
        <fullName evidence="1">Uncharacterized protein</fullName>
    </submittedName>
</protein>
<gene>
    <name evidence="1" type="ORF">CEX98_11705</name>
</gene>
<organism evidence="1 2">
    <name type="scientific">Pseudoalteromonas piscicida</name>
    <dbReference type="NCBI Taxonomy" id="43662"/>
    <lineage>
        <taxon>Bacteria</taxon>
        <taxon>Pseudomonadati</taxon>
        <taxon>Pseudomonadota</taxon>
        <taxon>Gammaproteobacteria</taxon>
        <taxon>Alteromonadales</taxon>
        <taxon>Pseudoalteromonadaceae</taxon>
        <taxon>Pseudoalteromonas</taxon>
    </lineage>
</organism>